<keyword evidence="4" id="KW-1185">Reference proteome</keyword>
<dbReference type="OrthoDB" id="9794208at2"/>
<dbReference type="GO" id="GO:0035243">
    <property type="term" value="F:protein-arginine omega-N symmetric methyltransferase activity"/>
    <property type="evidence" value="ECO:0007669"/>
    <property type="project" value="TreeGrafter"/>
</dbReference>
<gene>
    <name evidence="3" type="ORF">FNB15_12910</name>
</gene>
<reference evidence="3 4" key="1">
    <citation type="submission" date="2019-07" db="EMBL/GenBank/DDBJ databases">
        <title>Genome sequencing for Ferrovibrio sp. K5.</title>
        <authorList>
            <person name="Park S.-J."/>
        </authorList>
    </citation>
    <scope>NUCLEOTIDE SEQUENCE [LARGE SCALE GENOMIC DNA]</scope>
    <source>
        <strain evidence="3 4">K5</strain>
    </source>
</reference>
<dbReference type="InterPro" id="IPR029063">
    <property type="entry name" value="SAM-dependent_MTases_sf"/>
</dbReference>
<dbReference type="SUPFAM" id="SSF53335">
    <property type="entry name" value="S-adenosyl-L-methionine-dependent methyltransferases"/>
    <property type="match status" value="1"/>
</dbReference>
<organism evidence="3 4">
    <name type="scientific">Ferrovibrio terrae</name>
    <dbReference type="NCBI Taxonomy" id="2594003"/>
    <lineage>
        <taxon>Bacteria</taxon>
        <taxon>Pseudomonadati</taxon>
        <taxon>Pseudomonadota</taxon>
        <taxon>Alphaproteobacteria</taxon>
        <taxon>Rhodospirillales</taxon>
        <taxon>Rhodospirillaceae</taxon>
        <taxon>Ferrovibrio</taxon>
    </lineage>
</organism>
<dbReference type="PANTHER" id="PTHR12049:SF7">
    <property type="entry name" value="PROTEIN ARGININE METHYLTRANSFERASE NDUFAF7, MITOCHONDRIAL"/>
    <property type="match status" value="1"/>
</dbReference>
<dbReference type="Proteomes" id="UP000317496">
    <property type="component" value="Chromosome"/>
</dbReference>
<dbReference type="PANTHER" id="PTHR12049">
    <property type="entry name" value="PROTEIN ARGININE METHYLTRANSFERASE NDUFAF7, MITOCHONDRIAL"/>
    <property type="match status" value="1"/>
</dbReference>
<sequence length="338" mass="36288">MADCLLHPEHGYYRSQEAIGLHGDFITAPEISQMFGELLGLWAADYWQRMGEPEKCYLVELGPGRGTLMRDALRAARALPAFRRALTPVLVEASARLRGLQQTALADEGAAWHEQVAAIPRDAPLLLIANEFLDALPVRQFQRGDDNAWHERCVGLDGAGGNLCFMLDPRALPFDELLPQVLRDSPPGSIVESSPPVRAVAVEIAARLKSQGGAALFIDYGYASAGVGETLQAVYRHTYADPLQIPGLADLTAHVDFGSFALAAKRAGALVHGPIGQGAFLNQLGIQARAAKLKRDNLAQAGDVDQAIRRLTAPETMGTLFKALVLTAPESPQPAGFA</sequence>
<accession>A0A516H7J9</accession>
<proteinExistence type="predicted"/>
<dbReference type="GO" id="GO:0032259">
    <property type="term" value="P:methylation"/>
    <property type="evidence" value="ECO:0007669"/>
    <property type="project" value="UniProtKB-KW"/>
</dbReference>
<dbReference type="Gene3D" id="3.40.50.12710">
    <property type="match status" value="1"/>
</dbReference>
<dbReference type="EMBL" id="CP041636">
    <property type="protein sequence ID" value="QDO99756.1"/>
    <property type="molecule type" value="Genomic_DNA"/>
</dbReference>
<dbReference type="KEGG" id="fer:FNB15_12910"/>
<dbReference type="InterPro" id="IPR003788">
    <property type="entry name" value="NDUFAF7"/>
</dbReference>
<dbReference type="AlphaFoldDB" id="A0A516H7J9"/>
<evidence type="ECO:0000313" key="4">
    <source>
        <dbReference type="Proteomes" id="UP000317496"/>
    </source>
</evidence>
<protein>
    <submittedName>
        <fullName evidence="3">Class I SAM-dependent methyltransferase</fullName>
    </submittedName>
</protein>
<evidence type="ECO:0000256" key="2">
    <source>
        <dbReference type="ARBA" id="ARBA00022679"/>
    </source>
</evidence>
<evidence type="ECO:0000256" key="1">
    <source>
        <dbReference type="ARBA" id="ARBA00022603"/>
    </source>
</evidence>
<name>A0A516H7J9_9PROT</name>
<dbReference type="InterPro" id="IPR038375">
    <property type="entry name" value="NDUFAF7_sf"/>
</dbReference>
<keyword evidence="2 3" id="KW-0808">Transferase</keyword>
<keyword evidence="1 3" id="KW-0489">Methyltransferase</keyword>
<dbReference type="Pfam" id="PF02636">
    <property type="entry name" value="Methyltransf_28"/>
    <property type="match status" value="1"/>
</dbReference>
<evidence type="ECO:0000313" key="3">
    <source>
        <dbReference type="EMBL" id="QDO99756.1"/>
    </source>
</evidence>